<feature type="domain" description="Adenosine deaminase" evidence="8">
    <location>
        <begin position="7"/>
        <end position="327"/>
    </location>
</feature>
<evidence type="ECO:0000256" key="4">
    <source>
        <dbReference type="ARBA" id="ARBA00022723"/>
    </source>
</evidence>
<dbReference type="GO" id="GO:0043103">
    <property type="term" value="P:hypoxanthine salvage"/>
    <property type="evidence" value="ECO:0007669"/>
    <property type="project" value="TreeGrafter"/>
</dbReference>
<dbReference type="GO" id="GO:0005829">
    <property type="term" value="C:cytosol"/>
    <property type="evidence" value="ECO:0007669"/>
    <property type="project" value="TreeGrafter"/>
</dbReference>
<dbReference type="GO" id="GO:0046872">
    <property type="term" value="F:metal ion binding"/>
    <property type="evidence" value="ECO:0007669"/>
    <property type="project" value="UniProtKB-KW"/>
</dbReference>
<dbReference type="PANTHER" id="PTHR11409">
    <property type="entry name" value="ADENOSINE DEAMINASE"/>
    <property type="match status" value="1"/>
</dbReference>
<dbReference type="FunFam" id="3.20.20.140:FF:000009">
    <property type="entry name" value="Adenosine deaminase"/>
    <property type="match status" value="1"/>
</dbReference>
<evidence type="ECO:0000256" key="1">
    <source>
        <dbReference type="ARBA" id="ARBA00001947"/>
    </source>
</evidence>
<dbReference type="GO" id="GO:0006154">
    <property type="term" value="P:adenosine catabolic process"/>
    <property type="evidence" value="ECO:0007669"/>
    <property type="project" value="TreeGrafter"/>
</dbReference>
<gene>
    <name evidence="9" type="primary">add</name>
    <name evidence="9" type="ORF">HER31_07720</name>
</gene>
<reference evidence="9 10" key="1">
    <citation type="submission" date="2020-04" db="EMBL/GenBank/DDBJ databases">
        <title>Ferrimonas sp. S7 isolated from sea water.</title>
        <authorList>
            <person name="Bae S.S."/>
            <person name="Baek K."/>
        </authorList>
    </citation>
    <scope>NUCLEOTIDE SEQUENCE [LARGE SCALE GENOMIC DNA]</scope>
    <source>
        <strain evidence="9 10">S7</strain>
    </source>
</reference>
<evidence type="ECO:0000256" key="7">
    <source>
        <dbReference type="ARBA" id="ARBA00023080"/>
    </source>
</evidence>
<dbReference type="KEGG" id="fes:HER31_07720"/>
<dbReference type="Pfam" id="PF00962">
    <property type="entry name" value="A_deaminase"/>
    <property type="match status" value="1"/>
</dbReference>
<dbReference type="EMBL" id="CP051180">
    <property type="protein sequence ID" value="QIZ76771.1"/>
    <property type="molecule type" value="Genomic_DNA"/>
</dbReference>
<dbReference type="NCBIfam" id="TIGR01430">
    <property type="entry name" value="aden_deam"/>
    <property type="match status" value="1"/>
</dbReference>
<dbReference type="PANTHER" id="PTHR11409:SF43">
    <property type="entry name" value="ADENOSINE DEAMINASE"/>
    <property type="match status" value="1"/>
</dbReference>
<dbReference type="InterPro" id="IPR032466">
    <property type="entry name" value="Metal_Hydrolase"/>
</dbReference>
<dbReference type="Gene3D" id="3.20.20.140">
    <property type="entry name" value="Metal-dependent hydrolases"/>
    <property type="match status" value="1"/>
</dbReference>
<dbReference type="NCBIfam" id="NF006846">
    <property type="entry name" value="PRK09358.1-1"/>
    <property type="match status" value="1"/>
</dbReference>
<evidence type="ECO:0000313" key="9">
    <source>
        <dbReference type="EMBL" id="QIZ76771.1"/>
    </source>
</evidence>
<protein>
    <recommendedName>
        <fullName evidence="3">adenosine deaminase</fullName>
        <ecNumber evidence="3">3.5.4.4</ecNumber>
    </recommendedName>
</protein>
<evidence type="ECO:0000256" key="3">
    <source>
        <dbReference type="ARBA" id="ARBA00012784"/>
    </source>
</evidence>
<comment type="similarity">
    <text evidence="2">Belongs to the metallo-dependent hydrolases superfamily. Adenosine and AMP deaminases family.</text>
</comment>
<name>A0A6H1UCI4_9GAMM</name>
<dbReference type="GO" id="GO:0009117">
    <property type="term" value="P:nucleotide metabolic process"/>
    <property type="evidence" value="ECO:0007669"/>
    <property type="project" value="UniProtKB-KW"/>
</dbReference>
<organism evidence="9 10">
    <name type="scientific">Ferrimonas lipolytica</name>
    <dbReference type="NCBI Taxonomy" id="2724191"/>
    <lineage>
        <taxon>Bacteria</taxon>
        <taxon>Pseudomonadati</taxon>
        <taxon>Pseudomonadota</taxon>
        <taxon>Gammaproteobacteria</taxon>
        <taxon>Alteromonadales</taxon>
        <taxon>Ferrimonadaceae</taxon>
        <taxon>Ferrimonas</taxon>
    </lineage>
</organism>
<dbReference type="GO" id="GO:0004000">
    <property type="term" value="F:adenosine deaminase activity"/>
    <property type="evidence" value="ECO:0007669"/>
    <property type="project" value="TreeGrafter"/>
</dbReference>
<evidence type="ECO:0000256" key="6">
    <source>
        <dbReference type="ARBA" id="ARBA00022833"/>
    </source>
</evidence>
<evidence type="ECO:0000256" key="5">
    <source>
        <dbReference type="ARBA" id="ARBA00022801"/>
    </source>
</evidence>
<dbReference type="EC" id="3.5.4.4" evidence="3"/>
<evidence type="ECO:0000256" key="2">
    <source>
        <dbReference type="ARBA" id="ARBA00006676"/>
    </source>
</evidence>
<accession>A0A6H1UCI4</accession>
<sequence>MIDTHFPLVDLHRHLDGNIRPQTILELGQQHGIELPGHDLDTLIPHISAVTKEPSLVAFLQKLDWGVKVLKDADSVYRVAYENVADLCQDGIDYAELRFSPGYMGHFNQLDNNLVVEAVIAGVEAGIKAFGVQAKLIGILSRSYGTENCQQELDAILSHRQHFVAVDLAGDEIGFPGHQFEQHFNQVHRNDLQVTIHAGEAAGPESIWHALQHLGAQRIGHGVNAAADHKLMEYLATRQIPLESCLTSNIQTTTVAGFKQHPIVDFVDAGMMITLNTDDPGVEFTTLSNEYHIAHQQVGLSQAQLAQIQRNGLQAAFLSDSERQALIVAKQSR</sequence>
<dbReference type="SUPFAM" id="SSF51556">
    <property type="entry name" value="Metallo-dependent hydrolases"/>
    <property type="match status" value="1"/>
</dbReference>
<keyword evidence="5 9" id="KW-0378">Hydrolase</keyword>
<dbReference type="AlphaFoldDB" id="A0A6H1UCI4"/>
<dbReference type="Proteomes" id="UP000501602">
    <property type="component" value="Chromosome"/>
</dbReference>
<comment type="cofactor">
    <cofactor evidence="1">
        <name>Zn(2+)</name>
        <dbReference type="ChEBI" id="CHEBI:29105"/>
    </cofactor>
</comment>
<dbReference type="GO" id="GO:0046103">
    <property type="term" value="P:inosine biosynthetic process"/>
    <property type="evidence" value="ECO:0007669"/>
    <property type="project" value="TreeGrafter"/>
</dbReference>
<keyword evidence="10" id="KW-1185">Reference proteome</keyword>
<dbReference type="RefSeq" id="WP_168660032.1">
    <property type="nucleotide sequence ID" value="NZ_CP051180.1"/>
</dbReference>
<evidence type="ECO:0000313" key="10">
    <source>
        <dbReference type="Proteomes" id="UP000501602"/>
    </source>
</evidence>
<keyword evidence="7" id="KW-0546">Nucleotide metabolism</keyword>
<dbReference type="InterPro" id="IPR006330">
    <property type="entry name" value="Ado/ade_deaminase"/>
</dbReference>
<evidence type="ECO:0000259" key="8">
    <source>
        <dbReference type="Pfam" id="PF00962"/>
    </source>
</evidence>
<dbReference type="InterPro" id="IPR001365">
    <property type="entry name" value="A_deaminase_dom"/>
</dbReference>
<proteinExistence type="inferred from homology"/>
<keyword evidence="4" id="KW-0479">Metal-binding</keyword>
<keyword evidence="6" id="KW-0862">Zinc</keyword>